<dbReference type="Proteomes" id="UP000320762">
    <property type="component" value="Unassembled WGS sequence"/>
</dbReference>
<feature type="chain" id="PRO_5021848522" evidence="1">
    <location>
        <begin position="19"/>
        <end position="139"/>
    </location>
</feature>
<name>A0A550BYI3_9AGAR</name>
<evidence type="ECO:0000313" key="3">
    <source>
        <dbReference type="Proteomes" id="UP000320762"/>
    </source>
</evidence>
<reference evidence="2 3" key="1">
    <citation type="journal article" date="2019" name="New Phytol.">
        <title>Comparative genomics reveals unique wood-decay strategies and fruiting body development in the Schizophyllaceae.</title>
        <authorList>
            <person name="Almasi E."/>
            <person name="Sahu N."/>
            <person name="Krizsan K."/>
            <person name="Balint B."/>
            <person name="Kovacs G.M."/>
            <person name="Kiss B."/>
            <person name="Cseklye J."/>
            <person name="Drula E."/>
            <person name="Henrissat B."/>
            <person name="Nagy I."/>
            <person name="Chovatia M."/>
            <person name="Adam C."/>
            <person name="LaButti K."/>
            <person name="Lipzen A."/>
            <person name="Riley R."/>
            <person name="Grigoriev I.V."/>
            <person name="Nagy L.G."/>
        </authorList>
    </citation>
    <scope>NUCLEOTIDE SEQUENCE [LARGE SCALE GENOMIC DNA]</scope>
    <source>
        <strain evidence="2 3">NL-1724</strain>
    </source>
</reference>
<sequence length="139" mass="15517">MKIAIPLLAFVCVAQVSALYLPWQQRGHDRLARPARRRTMREGRAVPARRRNTRSLLFSLGDMHNDAKGRRETHGVRLPRSTDAGLDFTASPVLLTWDDTRVPQPCLEITSDGTDGQALHLHNLHDPDMDTSSVASQAI</sequence>
<protein>
    <submittedName>
        <fullName evidence="2">Uncharacterized protein</fullName>
    </submittedName>
</protein>
<evidence type="ECO:0000313" key="2">
    <source>
        <dbReference type="EMBL" id="TRM57620.1"/>
    </source>
</evidence>
<gene>
    <name evidence="2" type="ORF">BD626DRAFT_207599</name>
</gene>
<organism evidence="2 3">
    <name type="scientific">Schizophyllum amplum</name>
    <dbReference type="NCBI Taxonomy" id="97359"/>
    <lineage>
        <taxon>Eukaryota</taxon>
        <taxon>Fungi</taxon>
        <taxon>Dikarya</taxon>
        <taxon>Basidiomycota</taxon>
        <taxon>Agaricomycotina</taxon>
        <taxon>Agaricomycetes</taxon>
        <taxon>Agaricomycetidae</taxon>
        <taxon>Agaricales</taxon>
        <taxon>Schizophyllaceae</taxon>
        <taxon>Schizophyllum</taxon>
    </lineage>
</organism>
<proteinExistence type="predicted"/>
<dbReference type="AlphaFoldDB" id="A0A550BYI3"/>
<keyword evidence="1" id="KW-0732">Signal</keyword>
<keyword evidence="3" id="KW-1185">Reference proteome</keyword>
<feature type="signal peptide" evidence="1">
    <location>
        <begin position="1"/>
        <end position="18"/>
    </location>
</feature>
<comment type="caution">
    <text evidence="2">The sequence shown here is derived from an EMBL/GenBank/DDBJ whole genome shotgun (WGS) entry which is preliminary data.</text>
</comment>
<accession>A0A550BYI3</accession>
<evidence type="ECO:0000256" key="1">
    <source>
        <dbReference type="SAM" id="SignalP"/>
    </source>
</evidence>
<dbReference type="EMBL" id="VDMD01000044">
    <property type="protein sequence ID" value="TRM57620.1"/>
    <property type="molecule type" value="Genomic_DNA"/>
</dbReference>